<protein>
    <submittedName>
        <fullName evidence="2">Cyclic di-GMP phosphodiesterase response regulator RpfG</fullName>
        <ecNumber evidence="2">3.1.4.52</ecNumber>
    </submittedName>
</protein>
<dbReference type="EC" id="3.1.4.52" evidence="2"/>
<dbReference type="STRING" id="1396826.PHA8399_04235"/>
<dbReference type="InterPro" id="IPR052020">
    <property type="entry name" value="Cyclic_di-GMP/3'3'-cGAMP_PDE"/>
</dbReference>
<dbReference type="GO" id="GO:0071111">
    <property type="term" value="F:cyclic-guanylate-specific phosphodiesterase activity"/>
    <property type="evidence" value="ECO:0007669"/>
    <property type="project" value="UniProtKB-EC"/>
</dbReference>
<dbReference type="CDD" id="cd00077">
    <property type="entry name" value="HDc"/>
    <property type="match status" value="1"/>
</dbReference>
<dbReference type="PANTHER" id="PTHR45228">
    <property type="entry name" value="CYCLIC DI-GMP PHOSPHODIESTERASE TM_0186-RELATED"/>
    <property type="match status" value="1"/>
</dbReference>
<dbReference type="Gene3D" id="1.10.3210.10">
    <property type="entry name" value="Hypothetical protein af1432"/>
    <property type="match status" value="2"/>
</dbReference>
<evidence type="ECO:0000259" key="1">
    <source>
        <dbReference type="PROSITE" id="PS51832"/>
    </source>
</evidence>
<feature type="domain" description="HD-GYP" evidence="1">
    <location>
        <begin position="273"/>
        <end position="468"/>
    </location>
</feature>
<evidence type="ECO:0000313" key="3">
    <source>
        <dbReference type="Proteomes" id="UP000051326"/>
    </source>
</evidence>
<dbReference type="Proteomes" id="UP000051326">
    <property type="component" value="Unassembled WGS sequence"/>
</dbReference>
<proteinExistence type="predicted"/>
<dbReference type="AlphaFoldDB" id="A0A0N7M5C8"/>
<name>A0A0N7M5C8_9RHOB</name>
<dbReference type="SMART" id="SM00471">
    <property type="entry name" value="HDc"/>
    <property type="match status" value="1"/>
</dbReference>
<dbReference type="PROSITE" id="PS51832">
    <property type="entry name" value="HD_GYP"/>
    <property type="match status" value="1"/>
</dbReference>
<dbReference type="PANTHER" id="PTHR45228:SF5">
    <property type="entry name" value="CYCLIC DI-GMP PHOSPHODIESTERASE VC_1348-RELATED"/>
    <property type="match status" value="1"/>
</dbReference>
<accession>A0A0N7M5C8</accession>
<dbReference type="RefSeq" id="WP_058288034.1">
    <property type="nucleotide sequence ID" value="NZ_CYSR01000040.1"/>
</dbReference>
<dbReference type="SUPFAM" id="SSF109604">
    <property type="entry name" value="HD-domain/PDEase-like"/>
    <property type="match status" value="2"/>
</dbReference>
<organism evidence="2 3">
    <name type="scientific">Leisingera aquaemixtae</name>
    <dbReference type="NCBI Taxonomy" id="1396826"/>
    <lineage>
        <taxon>Bacteria</taxon>
        <taxon>Pseudomonadati</taxon>
        <taxon>Pseudomonadota</taxon>
        <taxon>Alphaproteobacteria</taxon>
        <taxon>Rhodobacterales</taxon>
        <taxon>Roseobacteraceae</taxon>
        <taxon>Leisingera</taxon>
    </lineage>
</organism>
<dbReference type="InterPro" id="IPR003607">
    <property type="entry name" value="HD/PDEase_dom"/>
</dbReference>
<dbReference type="InterPro" id="IPR037522">
    <property type="entry name" value="HD_GYP_dom"/>
</dbReference>
<gene>
    <name evidence="2" type="primary">rpfG</name>
    <name evidence="2" type="ORF">PHA8399_04235</name>
</gene>
<reference evidence="2 3" key="1">
    <citation type="submission" date="2015-09" db="EMBL/GenBank/DDBJ databases">
        <authorList>
            <consortium name="Swine Surveillance"/>
        </authorList>
    </citation>
    <scope>NUCLEOTIDE SEQUENCE [LARGE SCALE GENOMIC DNA]</scope>
    <source>
        <strain evidence="2 3">CECT 8399</strain>
    </source>
</reference>
<sequence length="483" mass="51971">MTYIFSPTSPGPAGGAAPQDILRLGELLGALSHALDLTEGQPKGHCVRCCWIGMQAARELELPPQAPSDLYFTLLLKDLGCSSNAARICQLYLTDDLSFKQNFKTVSGSRQGIEFLLRNTALGASPLQKLKTLGHVIARNGQLAGELIETRCNRGASIARQMRFSEDVAEGIASLDEHWDGGGQPQGLKGAAIPLFSRIALMAQVADVFAASAGAEAAAAELEARAGSWFDPDLVPVFTAVIRRPGFLADLQDPGLEAEVFATPQAQHIHTVDEDYLDEIARAFSLVIDAKSPFTHGHSQRVARYTGLICDQLGYAPGRRRWMVRGALLHDIGKLGISNTILDKPGKLTDEEFALMKRHPVLGHEVLSRIAAFQELADVSAAHHERLDGKGYPYGMDASQLTQEMRVMAVADIFDALTAERPYRAAMPLEKTYAIMDGMAGPAIDPDCYAALQDAVTASGWPSASDAPLAAAEWDLPAAERSA</sequence>
<keyword evidence="2" id="KW-0378">Hydrolase</keyword>
<dbReference type="NCBIfam" id="TIGR00277">
    <property type="entry name" value="HDIG"/>
    <property type="match status" value="1"/>
</dbReference>
<evidence type="ECO:0000313" key="2">
    <source>
        <dbReference type="EMBL" id="CUI02074.1"/>
    </source>
</evidence>
<dbReference type="EMBL" id="CYSR01000040">
    <property type="protein sequence ID" value="CUI02074.1"/>
    <property type="molecule type" value="Genomic_DNA"/>
</dbReference>
<dbReference type="Pfam" id="PF13487">
    <property type="entry name" value="HD_5"/>
    <property type="match status" value="2"/>
</dbReference>
<dbReference type="InterPro" id="IPR006675">
    <property type="entry name" value="HDIG_dom"/>
</dbReference>